<dbReference type="InterPro" id="IPR056884">
    <property type="entry name" value="NPHP3-like_N"/>
</dbReference>
<proteinExistence type="predicted"/>
<feature type="domain" description="Nephrocystin 3-like N-terminal" evidence="2">
    <location>
        <begin position="342"/>
        <end position="496"/>
    </location>
</feature>
<dbReference type="PANTHER" id="PTHR46082:SF11">
    <property type="entry name" value="AAA+ ATPASE DOMAIN-CONTAINING PROTEIN-RELATED"/>
    <property type="match status" value="1"/>
</dbReference>
<comment type="caution">
    <text evidence="3">The sequence shown here is derived from an EMBL/GenBank/DDBJ whole genome shotgun (WGS) entry which is preliminary data.</text>
</comment>
<dbReference type="Proteomes" id="UP001610446">
    <property type="component" value="Unassembled WGS sequence"/>
</dbReference>
<dbReference type="SUPFAM" id="SSF53167">
    <property type="entry name" value="Purine and uridine phosphorylases"/>
    <property type="match status" value="1"/>
</dbReference>
<reference evidence="3 4" key="1">
    <citation type="submission" date="2024-07" db="EMBL/GenBank/DDBJ databases">
        <title>Section-level genome sequencing and comparative genomics of Aspergillus sections Usti and Cavernicolus.</title>
        <authorList>
            <consortium name="Lawrence Berkeley National Laboratory"/>
            <person name="Nybo J.L."/>
            <person name="Vesth T.C."/>
            <person name="Theobald S."/>
            <person name="Frisvad J.C."/>
            <person name="Larsen T.O."/>
            <person name="Kjaerboelling I."/>
            <person name="Rothschild-Mancinelli K."/>
            <person name="Lyhne E.K."/>
            <person name="Kogle M.E."/>
            <person name="Barry K."/>
            <person name="Clum A."/>
            <person name="Na H."/>
            <person name="Ledsgaard L."/>
            <person name="Lin J."/>
            <person name="Lipzen A."/>
            <person name="Kuo A."/>
            <person name="Riley R."/>
            <person name="Mondo S."/>
            <person name="Labutti K."/>
            <person name="Haridas S."/>
            <person name="Pangalinan J."/>
            <person name="Salamov A.A."/>
            <person name="Simmons B.A."/>
            <person name="Magnuson J.K."/>
            <person name="Chen J."/>
            <person name="Drula E."/>
            <person name="Henrissat B."/>
            <person name="Wiebenga A."/>
            <person name="Lubbers R.J."/>
            <person name="Gomes A.C."/>
            <person name="Makela M.R."/>
            <person name="Stajich J."/>
            <person name="Grigoriev I.V."/>
            <person name="Mortensen U.H."/>
            <person name="De Vries R.P."/>
            <person name="Baker S.E."/>
            <person name="Andersen M.R."/>
        </authorList>
    </citation>
    <scope>NUCLEOTIDE SEQUENCE [LARGE SCALE GENOMIC DNA]</scope>
    <source>
        <strain evidence="3 4">CBS 123904</strain>
    </source>
</reference>
<organism evidence="3 4">
    <name type="scientific">Aspergillus pseudoustus</name>
    <dbReference type="NCBI Taxonomy" id="1810923"/>
    <lineage>
        <taxon>Eukaryota</taxon>
        <taxon>Fungi</taxon>
        <taxon>Dikarya</taxon>
        <taxon>Ascomycota</taxon>
        <taxon>Pezizomycotina</taxon>
        <taxon>Eurotiomycetes</taxon>
        <taxon>Eurotiomycetidae</taxon>
        <taxon>Eurotiales</taxon>
        <taxon>Aspergillaceae</taxon>
        <taxon>Aspergillus</taxon>
        <taxon>Aspergillus subgen. Nidulantes</taxon>
    </lineage>
</organism>
<evidence type="ECO:0000313" key="4">
    <source>
        <dbReference type="Proteomes" id="UP001610446"/>
    </source>
</evidence>
<dbReference type="PANTHER" id="PTHR46082">
    <property type="entry name" value="ATP/GTP-BINDING PROTEIN-RELATED"/>
    <property type="match status" value="1"/>
</dbReference>
<dbReference type="InterPro" id="IPR035994">
    <property type="entry name" value="Nucleoside_phosphorylase_sf"/>
</dbReference>
<dbReference type="Pfam" id="PF24883">
    <property type="entry name" value="NPHP3_N"/>
    <property type="match status" value="1"/>
</dbReference>
<dbReference type="InterPro" id="IPR027417">
    <property type="entry name" value="P-loop_NTPase"/>
</dbReference>
<dbReference type="EMBL" id="JBFXLU010000242">
    <property type="protein sequence ID" value="KAL2833516.1"/>
    <property type="molecule type" value="Genomic_DNA"/>
</dbReference>
<evidence type="ECO:0000259" key="2">
    <source>
        <dbReference type="Pfam" id="PF24883"/>
    </source>
</evidence>
<evidence type="ECO:0000256" key="1">
    <source>
        <dbReference type="ARBA" id="ARBA00022737"/>
    </source>
</evidence>
<accession>A0ABR4J0T9</accession>
<dbReference type="Gene3D" id="3.40.50.300">
    <property type="entry name" value="P-loop containing nucleotide triphosphate hydrolases"/>
    <property type="match status" value="1"/>
</dbReference>
<evidence type="ECO:0000313" key="3">
    <source>
        <dbReference type="EMBL" id="KAL2833516.1"/>
    </source>
</evidence>
<keyword evidence="1" id="KW-0677">Repeat</keyword>
<dbReference type="Gene3D" id="3.40.50.1580">
    <property type="entry name" value="Nucleoside phosphorylase domain"/>
    <property type="match status" value="1"/>
</dbReference>
<dbReference type="InterPro" id="IPR053137">
    <property type="entry name" value="NLR-like"/>
</dbReference>
<keyword evidence="4" id="KW-1185">Reference proteome</keyword>
<gene>
    <name evidence="3" type="ORF">BJY01DRAFT_239478</name>
</gene>
<protein>
    <recommendedName>
        <fullName evidence="2">Nephrocystin 3-like N-terminal domain-containing protein</fullName>
    </recommendedName>
</protein>
<sequence>MTESAKPLDNSAYSVGWIAALPHERAAAEAMLDEKHAASPQHKQPNDDNIYTRGSIKAQNGGEHNIVIASLPAGRYGITPAATAAAHMLSSFPGIKFRLMVGIGGGIPDLECNRDIRLGDVVVGQPEGSFGGVRQYDLGKATVDGFKETGVLNSPPRVLLNAVSALQSRQEMEESEIPMHLASMREKYPLMAEPRQGPGYVYQGVENDQLFEADYRHGNGKGKKDCRACDPVKAILREERDSHDPFIFYGTIASGNKRYAAATAAAYAKELLTAMDVADVNTTPDAREIMSGILELRFATNDLAMQIKHLDQDQKREKLYEWLVSFPSSARHSDYQKTRAEDTGQWLLEHELFQRWSSDGTARLIQTLCCLGDPGAGKTILTSLVVDHLSKRIAAEPTCALAYMYCDYREKAHKKAESIIGMIAKQLLEQVLEIPAEILRIYDGCKRQNQAMTLEDAKSICITAITQFIGGVFICLDALDELGQQPLHDLMEFLRDGPPLRLYLTGRTHVENTIGENFAENNTIIIQAHRHDIQQFIAREIGGPNDLAPRAMDEKLKSDIVAHIVDSAQGTFLLPVLQIRAVLQAVTKRDRADCLKTLPQNLGEAFEDTLTRIDQQTNPLTELARKVITWVHFGLEMFTIKTLKSLLAVRDGDTQFDPSGEPDVETLIASCHGLVTVGVETSTIRLVHFSLQEYFASRENLFGRSREQWHSALAATCLTFLFFPDAPKIFRGGDFGLPLHSA</sequence>
<name>A0ABR4J0T9_9EURO</name>